<dbReference type="Pfam" id="PF14559">
    <property type="entry name" value="TPR_19"/>
    <property type="match status" value="2"/>
</dbReference>
<accession>A0A494VRD9</accession>
<feature type="region of interest" description="Disordered" evidence="2">
    <location>
        <begin position="584"/>
        <end position="604"/>
    </location>
</feature>
<name>A0A494VRD9_9SPHI</name>
<dbReference type="Proteomes" id="UP000270046">
    <property type="component" value="Chromosome"/>
</dbReference>
<proteinExistence type="predicted"/>
<sequence length="604" mass="68866">MKIEISYIKLNCVRNRHWFSMPVPSSLFLCLVVLTLNVLPLAAQSQRKKNTTGNTADTQGKIMTYQDSLMVKQLFFSALREKTVENYKLATEMFERIVQTDPANDASLYELANLKRQQNDYAGSQPLLEQAVAINKDNEWYWAALADSYEKTNTIDKLENVFDQLIRINPDKSAYYFDKANAYIILKRYDDALKVYNQIEKRDGPSDDILVNKQKIYLKQGKVDQAAAELEKQIAANPNEIRYYLALGEIYNSNGFQDKALKILQQAEKLDPRNGMVHFALADIYRDKKNNEASFNELTLGFAIPDVSIDQKINIISGYFPKFPEANAKASALELSRILTVAHPADSRAYAIYGDMLLQNAKYKEARPVLKKSMQLNDQVYNVQEQLVRLELGDNDLDAAIKDGENALSLFPNQAWMNYLVGVAWAQKKDNAKAVTYIKNATSLELQDKELLSLSFSLLGDCYHELKNIKASDESYEKALTYNPDNAFTLNNYAYYLSLRNEQLDKAAQMSARSNELQPNTASFEDTYAWILFMQKKYAPAKQWMEKALAHDKENSSVKYEHYGDILFFLGDADGAVANWKKAKSYGGNSPALDRKINEKKYSE</sequence>
<evidence type="ECO:0000256" key="1">
    <source>
        <dbReference type="PROSITE-ProRule" id="PRU00339"/>
    </source>
</evidence>
<dbReference type="OrthoDB" id="9814220at2"/>
<feature type="compositionally biased region" description="Basic and acidic residues" evidence="2">
    <location>
        <begin position="593"/>
        <end position="604"/>
    </location>
</feature>
<dbReference type="Gene3D" id="1.25.40.10">
    <property type="entry name" value="Tetratricopeptide repeat domain"/>
    <property type="match status" value="3"/>
</dbReference>
<dbReference type="PROSITE" id="PS50005">
    <property type="entry name" value="TPR"/>
    <property type="match status" value="2"/>
</dbReference>
<dbReference type="SUPFAM" id="SSF48452">
    <property type="entry name" value="TPR-like"/>
    <property type="match status" value="1"/>
</dbReference>
<evidence type="ECO:0000313" key="4">
    <source>
        <dbReference type="Proteomes" id="UP000270046"/>
    </source>
</evidence>
<protein>
    <submittedName>
        <fullName evidence="3">Uncharacterized protein</fullName>
    </submittedName>
</protein>
<gene>
    <name evidence="3" type="ORF">HYN43_020180</name>
</gene>
<keyword evidence="4" id="KW-1185">Reference proteome</keyword>
<evidence type="ECO:0000256" key="2">
    <source>
        <dbReference type="SAM" id="MobiDB-lite"/>
    </source>
</evidence>
<dbReference type="InterPro" id="IPR019734">
    <property type="entry name" value="TPR_rpt"/>
</dbReference>
<dbReference type="SMART" id="SM00028">
    <property type="entry name" value="TPR"/>
    <property type="match status" value="9"/>
</dbReference>
<feature type="repeat" description="TPR" evidence="1">
    <location>
        <begin position="241"/>
        <end position="274"/>
    </location>
</feature>
<dbReference type="Pfam" id="PF13181">
    <property type="entry name" value="TPR_8"/>
    <property type="match status" value="1"/>
</dbReference>
<organism evidence="3 4">
    <name type="scientific">Mucilaginibacter celer</name>
    <dbReference type="NCBI Taxonomy" id="2305508"/>
    <lineage>
        <taxon>Bacteria</taxon>
        <taxon>Pseudomonadati</taxon>
        <taxon>Bacteroidota</taxon>
        <taxon>Sphingobacteriia</taxon>
        <taxon>Sphingobacteriales</taxon>
        <taxon>Sphingobacteriaceae</taxon>
        <taxon>Mucilaginibacter</taxon>
    </lineage>
</organism>
<dbReference type="PANTHER" id="PTHR12558">
    <property type="entry name" value="CELL DIVISION CYCLE 16,23,27"/>
    <property type="match status" value="1"/>
</dbReference>
<dbReference type="InterPro" id="IPR011990">
    <property type="entry name" value="TPR-like_helical_dom_sf"/>
</dbReference>
<evidence type="ECO:0000313" key="3">
    <source>
        <dbReference type="EMBL" id="AYL97474.1"/>
    </source>
</evidence>
<dbReference type="PANTHER" id="PTHR12558:SF13">
    <property type="entry name" value="CELL DIVISION CYCLE PROTEIN 27 HOMOLOG"/>
    <property type="match status" value="1"/>
</dbReference>
<feature type="repeat" description="TPR" evidence="1">
    <location>
        <begin position="453"/>
        <end position="486"/>
    </location>
</feature>
<dbReference type="EMBL" id="CP032869">
    <property type="protein sequence ID" value="AYL97474.1"/>
    <property type="molecule type" value="Genomic_DNA"/>
</dbReference>
<keyword evidence="1" id="KW-0802">TPR repeat</keyword>
<dbReference type="AlphaFoldDB" id="A0A494VRD9"/>
<dbReference type="SUPFAM" id="SSF81901">
    <property type="entry name" value="HCP-like"/>
    <property type="match status" value="1"/>
</dbReference>
<reference evidence="3 4" key="1">
    <citation type="submission" date="2018-10" db="EMBL/GenBank/DDBJ databases">
        <title>Genome sequencing of Mucilaginibacter sp. HYN0043.</title>
        <authorList>
            <person name="Kim M."/>
            <person name="Yi H."/>
        </authorList>
    </citation>
    <scope>NUCLEOTIDE SEQUENCE [LARGE SCALE GENOMIC DNA]</scope>
    <source>
        <strain evidence="3 4">HYN0043</strain>
    </source>
</reference>
<dbReference type="KEGG" id="muh:HYN43_020180"/>